<name>A0A5C6Z9I6_9FLAO</name>
<evidence type="ECO:0000256" key="1">
    <source>
        <dbReference type="SAM" id="Phobius"/>
    </source>
</evidence>
<organism evidence="2 3">
    <name type="scientific">Subsaximicrobium wynnwilliamsii</name>
    <dbReference type="NCBI Taxonomy" id="291179"/>
    <lineage>
        <taxon>Bacteria</taxon>
        <taxon>Pseudomonadati</taxon>
        <taxon>Bacteroidota</taxon>
        <taxon>Flavobacteriia</taxon>
        <taxon>Flavobacteriales</taxon>
        <taxon>Flavobacteriaceae</taxon>
        <taxon>Subsaximicrobium</taxon>
    </lineage>
</organism>
<keyword evidence="1" id="KW-1133">Transmembrane helix</keyword>
<protein>
    <submittedName>
        <fullName evidence="2">Uncharacterized protein</fullName>
    </submittedName>
</protein>
<dbReference type="OrthoDB" id="9968000at2"/>
<feature type="transmembrane region" description="Helical" evidence="1">
    <location>
        <begin position="7"/>
        <end position="28"/>
    </location>
</feature>
<feature type="transmembrane region" description="Helical" evidence="1">
    <location>
        <begin position="34"/>
        <end position="53"/>
    </location>
</feature>
<comment type="caution">
    <text evidence="2">The sequence shown here is derived from an EMBL/GenBank/DDBJ whole genome shotgun (WGS) entry which is preliminary data.</text>
</comment>
<keyword evidence="1" id="KW-0472">Membrane</keyword>
<reference evidence="2 3" key="1">
    <citation type="submission" date="2019-08" db="EMBL/GenBank/DDBJ databases">
        <title>Genomes of Subsaximicrobium wynnwilliamsii strains.</title>
        <authorList>
            <person name="Bowman J.P."/>
        </authorList>
    </citation>
    <scope>NUCLEOTIDE SEQUENCE [LARGE SCALE GENOMIC DNA]</scope>
    <source>
        <strain evidence="2 3">2-80-2</strain>
    </source>
</reference>
<evidence type="ECO:0000313" key="3">
    <source>
        <dbReference type="Proteomes" id="UP000321578"/>
    </source>
</evidence>
<dbReference type="AlphaFoldDB" id="A0A5C6Z9I6"/>
<keyword evidence="3" id="KW-1185">Reference proteome</keyword>
<sequence length="63" mass="7069">MIKRNLSSILVIIAMLLNILGFDFMNINTASTKFWLFLGATIVLIASVILIFVNESKNNKNPK</sequence>
<accession>A0A5C6Z9I6</accession>
<gene>
    <name evidence="2" type="ORF">ESY86_20785</name>
</gene>
<dbReference type="Proteomes" id="UP000321578">
    <property type="component" value="Unassembled WGS sequence"/>
</dbReference>
<evidence type="ECO:0000313" key="2">
    <source>
        <dbReference type="EMBL" id="TXD85806.1"/>
    </source>
</evidence>
<proteinExistence type="predicted"/>
<dbReference type="EMBL" id="VORO01000127">
    <property type="protein sequence ID" value="TXD85806.1"/>
    <property type="molecule type" value="Genomic_DNA"/>
</dbReference>
<keyword evidence="1" id="KW-0812">Transmembrane</keyword>